<dbReference type="InterPro" id="IPR015860">
    <property type="entry name" value="ABC_transpr_TagH-like"/>
</dbReference>
<comment type="caution">
    <text evidence="6">The sequence shown here is derived from an EMBL/GenBank/DDBJ whole genome shotgun (WGS) entry which is preliminary data.</text>
</comment>
<dbReference type="SUPFAM" id="SSF52540">
    <property type="entry name" value="P-loop containing nucleoside triphosphate hydrolases"/>
    <property type="match status" value="1"/>
</dbReference>
<gene>
    <name evidence="6" type="ORF">A6U91_16005</name>
</gene>
<name>A0AB36EEX3_AGRTU</name>
<evidence type="ECO:0000256" key="2">
    <source>
        <dbReference type="ARBA" id="ARBA00022448"/>
    </source>
</evidence>
<comment type="similarity">
    <text evidence="1">Belongs to the ABC transporter superfamily.</text>
</comment>
<sequence>MIRLEQATKYARLKGFKKPIIENASLVINRGRSIGLLGRNGAGKSTLLQLIAGSLQLDRGRIVRSGRISWPLGFQGSFQPSMSGEQNVRFVARIYGVDTDELVEYVEKFAELGPFYKAPVGTYSSGMKARLAFGVSMGVKFDYYLVDEITAVGDANFKQKCHEVFQHRLQDSDVIMVSHSTGTIRDYCQSGVVLENGKLTYFDDVEDAIRVHDRNMKGSGNERR</sequence>
<evidence type="ECO:0000313" key="6">
    <source>
        <dbReference type="EMBL" id="OCJ34390.1"/>
    </source>
</evidence>
<dbReference type="InterPro" id="IPR003439">
    <property type="entry name" value="ABC_transporter-like_ATP-bd"/>
</dbReference>
<dbReference type="InterPro" id="IPR050683">
    <property type="entry name" value="Bact_Polysacc_Export_ATP-bd"/>
</dbReference>
<reference evidence="6 7" key="1">
    <citation type="journal article" date="2016" name="PeerJ">
        <title>Gall-ID: tools for genotyping gall-causing phytopathogenic bacteria.</title>
        <authorList>
            <person name="Davis E.W.II."/>
            <person name="Weisberg A.J."/>
            <person name="Tabima J.F."/>
            <person name="Grunwald N.J."/>
            <person name="Chang J.H."/>
        </authorList>
    </citation>
    <scope>NUCLEOTIDE SEQUENCE [LARGE SCALE GENOMIC DNA]</scope>
    <source>
        <strain evidence="6 7">N2/73</strain>
    </source>
</reference>
<dbReference type="Pfam" id="PF00005">
    <property type="entry name" value="ABC_tran"/>
    <property type="match status" value="1"/>
</dbReference>
<dbReference type="EMBL" id="LXKT01000025">
    <property type="protein sequence ID" value="OCJ34390.1"/>
    <property type="molecule type" value="Genomic_DNA"/>
</dbReference>
<evidence type="ECO:0000256" key="4">
    <source>
        <dbReference type="ARBA" id="ARBA00022840"/>
    </source>
</evidence>
<dbReference type="RefSeq" id="WP_025594856.1">
    <property type="nucleotide sequence ID" value="NZ_JAALYJ010000011.1"/>
</dbReference>
<dbReference type="SMART" id="SM00382">
    <property type="entry name" value="AAA"/>
    <property type="match status" value="1"/>
</dbReference>
<dbReference type="InterPro" id="IPR027417">
    <property type="entry name" value="P-loop_NTPase"/>
</dbReference>
<evidence type="ECO:0000313" key="7">
    <source>
        <dbReference type="Proteomes" id="UP000093451"/>
    </source>
</evidence>
<keyword evidence="2" id="KW-0813">Transport</keyword>
<dbReference type="Gene3D" id="3.40.50.300">
    <property type="entry name" value="P-loop containing nucleotide triphosphate hydrolases"/>
    <property type="match status" value="1"/>
</dbReference>
<organism evidence="6 7">
    <name type="scientific">Agrobacterium tumefaciens</name>
    <dbReference type="NCBI Taxonomy" id="358"/>
    <lineage>
        <taxon>Bacteria</taxon>
        <taxon>Pseudomonadati</taxon>
        <taxon>Pseudomonadota</taxon>
        <taxon>Alphaproteobacteria</taxon>
        <taxon>Hyphomicrobiales</taxon>
        <taxon>Rhizobiaceae</taxon>
        <taxon>Rhizobium/Agrobacterium group</taxon>
        <taxon>Agrobacterium</taxon>
        <taxon>Agrobacterium tumefaciens complex</taxon>
    </lineage>
</organism>
<dbReference type="GO" id="GO:0005524">
    <property type="term" value="F:ATP binding"/>
    <property type="evidence" value="ECO:0007669"/>
    <property type="project" value="UniProtKB-KW"/>
</dbReference>
<keyword evidence="4 6" id="KW-0067">ATP-binding</keyword>
<dbReference type="Proteomes" id="UP000093451">
    <property type="component" value="Unassembled WGS sequence"/>
</dbReference>
<keyword evidence="3" id="KW-0547">Nucleotide-binding</keyword>
<dbReference type="GO" id="GO:0140359">
    <property type="term" value="F:ABC-type transporter activity"/>
    <property type="evidence" value="ECO:0007669"/>
    <property type="project" value="InterPro"/>
</dbReference>
<protein>
    <submittedName>
        <fullName evidence="6">ABC transporter ATP-binding protein</fullName>
    </submittedName>
</protein>
<dbReference type="PROSITE" id="PS00211">
    <property type="entry name" value="ABC_TRANSPORTER_1"/>
    <property type="match status" value="1"/>
</dbReference>
<dbReference type="GO" id="GO:0016020">
    <property type="term" value="C:membrane"/>
    <property type="evidence" value="ECO:0007669"/>
    <property type="project" value="InterPro"/>
</dbReference>
<feature type="domain" description="ABC transporter" evidence="5">
    <location>
        <begin position="2"/>
        <end position="221"/>
    </location>
</feature>
<dbReference type="CDD" id="cd03220">
    <property type="entry name" value="ABC_KpsT_Wzt"/>
    <property type="match status" value="1"/>
</dbReference>
<evidence type="ECO:0000256" key="1">
    <source>
        <dbReference type="ARBA" id="ARBA00005417"/>
    </source>
</evidence>
<dbReference type="PANTHER" id="PTHR46743">
    <property type="entry name" value="TEICHOIC ACIDS EXPORT ATP-BINDING PROTEIN TAGH"/>
    <property type="match status" value="1"/>
</dbReference>
<dbReference type="PROSITE" id="PS50893">
    <property type="entry name" value="ABC_TRANSPORTER_2"/>
    <property type="match status" value="1"/>
</dbReference>
<evidence type="ECO:0000256" key="3">
    <source>
        <dbReference type="ARBA" id="ARBA00022741"/>
    </source>
</evidence>
<proteinExistence type="inferred from homology"/>
<dbReference type="GO" id="GO:0016887">
    <property type="term" value="F:ATP hydrolysis activity"/>
    <property type="evidence" value="ECO:0007669"/>
    <property type="project" value="InterPro"/>
</dbReference>
<dbReference type="AlphaFoldDB" id="A0AB36EEX3"/>
<dbReference type="InterPro" id="IPR017871">
    <property type="entry name" value="ABC_transporter-like_CS"/>
</dbReference>
<dbReference type="PANTHER" id="PTHR46743:SF2">
    <property type="entry name" value="TEICHOIC ACIDS EXPORT ATP-BINDING PROTEIN TAGH"/>
    <property type="match status" value="1"/>
</dbReference>
<dbReference type="InterPro" id="IPR003593">
    <property type="entry name" value="AAA+_ATPase"/>
</dbReference>
<evidence type="ECO:0000259" key="5">
    <source>
        <dbReference type="PROSITE" id="PS50893"/>
    </source>
</evidence>
<accession>A0AB36EEX3</accession>